<sequence length="145" mass="15788">MLIFAPSNNKNQNPIIGQAIFCYDCHSDHGTCNDGKCDGIVCIKMETSNKDNERRTVQKGCGDDIEENGCQQSGFGSKWTSRCVCDRSWCNGDEQLAASGLESSSGTVNTSLPKTQLALILFIFVFLAASCLLLIFNTICVQCSQ</sequence>
<keyword evidence="3" id="KW-1185">Reference proteome</keyword>
<keyword evidence="1" id="KW-0472">Membrane</keyword>
<evidence type="ECO:0000313" key="2">
    <source>
        <dbReference type="EMBL" id="VDN56598.1"/>
    </source>
</evidence>
<evidence type="ECO:0008006" key="4">
    <source>
        <dbReference type="Google" id="ProtNLM"/>
    </source>
</evidence>
<dbReference type="OrthoDB" id="5860564at2759"/>
<feature type="transmembrane region" description="Helical" evidence="1">
    <location>
        <begin position="117"/>
        <end position="136"/>
    </location>
</feature>
<evidence type="ECO:0000313" key="3">
    <source>
        <dbReference type="Proteomes" id="UP000274756"/>
    </source>
</evidence>
<dbReference type="EMBL" id="UYYG01001156">
    <property type="protein sequence ID" value="VDN56598.1"/>
    <property type="molecule type" value="Genomic_DNA"/>
</dbReference>
<protein>
    <recommendedName>
        <fullName evidence="4">Activin_recp domain-containing protein</fullName>
    </recommendedName>
</protein>
<keyword evidence="1" id="KW-1133">Transmembrane helix</keyword>
<reference evidence="2 3" key="1">
    <citation type="submission" date="2018-11" db="EMBL/GenBank/DDBJ databases">
        <authorList>
            <consortium name="Pathogen Informatics"/>
        </authorList>
    </citation>
    <scope>NUCLEOTIDE SEQUENCE [LARGE SCALE GENOMIC DNA]</scope>
</reference>
<name>A0A3P7Q3A3_DRAME</name>
<accession>A0A3P7Q3A3</accession>
<dbReference type="AlphaFoldDB" id="A0A3P7Q3A3"/>
<gene>
    <name evidence="2" type="ORF">DME_LOCUS6571</name>
</gene>
<keyword evidence="1" id="KW-0812">Transmembrane</keyword>
<proteinExistence type="predicted"/>
<organism evidence="2 3">
    <name type="scientific">Dracunculus medinensis</name>
    <name type="common">Guinea worm</name>
    <dbReference type="NCBI Taxonomy" id="318479"/>
    <lineage>
        <taxon>Eukaryota</taxon>
        <taxon>Metazoa</taxon>
        <taxon>Ecdysozoa</taxon>
        <taxon>Nematoda</taxon>
        <taxon>Chromadorea</taxon>
        <taxon>Rhabditida</taxon>
        <taxon>Spirurina</taxon>
        <taxon>Dracunculoidea</taxon>
        <taxon>Dracunculidae</taxon>
        <taxon>Dracunculus</taxon>
    </lineage>
</organism>
<dbReference type="Proteomes" id="UP000274756">
    <property type="component" value="Unassembled WGS sequence"/>
</dbReference>
<evidence type="ECO:0000256" key="1">
    <source>
        <dbReference type="SAM" id="Phobius"/>
    </source>
</evidence>